<gene>
    <name evidence="1" type="ORF">SAMCFNEI73_Ch2653</name>
</gene>
<keyword evidence="2" id="KW-1185">Reference proteome</keyword>
<dbReference type="Proteomes" id="UP000182306">
    <property type="component" value="Chromosome"/>
</dbReference>
<proteinExistence type="predicted"/>
<reference evidence="1 2" key="1">
    <citation type="submission" date="2015-10" db="EMBL/GenBank/DDBJ databases">
        <title>Genomic differences between typical nodule nitrogen-fixing rhizobial strains and those coming from bean seeds.</title>
        <authorList>
            <person name="Peralta H."/>
            <person name="Aguilar-Vera A."/>
            <person name="Diaz R."/>
            <person name="Mora Y."/>
            <person name="Martinez-Batallar G."/>
            <person name="Salazar E."/>
            <person name="Vargas-Lagunas C."/>
            <person name="Encarnacion S."/>
            <person name="Girard L."/>
            <person name="Mora J."/>
        </authorList>
    </citation>
    <scope>NUCLEOTIDE SEQUENCE [LARGE SCALE GENOMIC DNA]</scope>
    <source>
        <strain evidence="1 2">CFNEI 73</strain>
    </source>
</reference>
<dbReference type="STRING" id="194963.SAMCFNEI73_Ch2653"/>
<name>A0A1L3LPB6_9HYPH</name>
<sequence>MLLPADVITLNIRILLHCHAHVPRVQNIIKTLNVVEIARRDFMKRGVSSRHACGAQ</sequence>
<organism evidence="1 2">
    <name type="scientific">Sinorhizobium americanum</name>
    <dbReference type="NCBI Taxonomy" id="194963"/>
    <lineage>
        <taxon>Bacteria</taxon>
        <taxon>Pseudomonadati</taxon>
        <taxon>Pseudomonadota</taxon>
        <taxon>Alphaproteobacteria</taxon>
        <taxon>Hyphomicrobiales</taxon>
        <taxon>Rhizobiaceae</taxon>
        <taxon>Sinorhizobium/Ensifer group</taxon>
        <taxon>Sinorhizobium</taxon>
    </lineage>
</organism>
<dbReference type="KEGG" id="same:SAMCFNEI73_Ch2653"/>
<dbReference type="AlphaFoldDB" id="A0A1L3LPB6"/>
<protein>
    <submittedName>
        <fullName evidence="1">Uncharacterized protein</fullName>
    </submittedName>
</protein>
<evidence type="ECO:0000313" key="2">
    <source>
        <dbReference type="Proteomes" id="UP000182306"/>
    </source>
</evidence>
<dbReference type="EMBL" id="CP013107">
    <property type="protein sequence ID" value="APG91929.1"/>
    <property type="molecule type" value="Genomic_DNA"/>
</dbReference>
<accession>A0A1L3LPB6</accession>
<evidence type="ECO:0000313" key="1">
    <source>
        <dbReference type="EMBL" id="APG91929.1"/>
    </source>
</evidence>